<dbReference type="SUPFAM" id="SSF160719">
    <property type="entry name" value="gpW/gp25-like"/>
    <property type="match status" value="1"/>
</dbReference>
<dbReference type="InterPro" id="IPR017737">
    <property type="entry name" value="TssE1-like"/>
</dbReference>
<accession>A0ABQ0H5P9</accession>
<name>A0ABQ0H5P9_9HYPH</name>
<evidence type="ECO:0000313" key="3">
    <source>
        <dbReference type="Proteomes" id="UP001628091"/>
    </source>
</evidence>
<dbReference type="InterPro" id="IPR007048">
    <property type="entry name" value="IraD/Gp25-like"/>
</dbReference>
<reference evidence="2 3" key="1">
    <citation type="submission" date="2024-10" db="EMBL/GenBank/DDBJ databases">
        <title>Isolation, draft genome sequencing and identification of Phyllobacterium sp. NSA23, isolated from leaf soil.</title>
        <authorList>
            <person name="Akita H."/>
        </authorList>
    </citation>
    <scope>NUCLEOTIDE SEQUENCE [LARGE SCALE GENOMIC DNA]</scope>
    <source>
        <strain evidence="2 3">NSA23</strain>
    </source>
</reference>
<gene>
    <name evidence="2" type="primary">tssE</name>
    <name evidence="2" type="ORF">PPNSA23_42020</name>
</gene>
<proteinExistence type="predicted"/>
<dbReference type="Proteomes" id="UP001628091">
    <property type="component" value="Unassembled WGS sequence"/>
</dbReference>
<keyword evidence="3" id="KW-1185">Reference proteome</keyword>
<comment type="caution">
    <text evidence="2">The sequence shown here is derived from an EMBL/GenBank/DDBJ whole genome shotgun (WGS) entry which is preliminary data.</text>
</comment>
<protein>
    <submittedName>
        <fullName evidence="2">Type VI secretion system baseplate subunit TssE</fullName>
    </submittedName>
</protein>
<sequence>MVSPLDRYIPRERAWARSILDRLLDGSPDLKDPPVSPVDQMLEIREAIRRDLEALLNTRRSPITPPSELRELGNSLVCYGIDGIVSMNLVTEEAKLALARALEKRIAIFETRLSDIRVTILKSGATGKRTLRIRIEATFRPQDGLPPISFETMVDPSTQRFSLEVLHG</sequence>
<evidence type="ECO:0000259" key="1">
    <source>
        <dbReference type="Pfam" id="PF04965"/>
    </source>
</evidence>
<dbReference type="InterPro" id="IPR053176">
    <property type="entry name" value="T6SS_TssE1-like"/>
</dbReference>
<organism evidence="2 3">
    <name type="scientific">Phyllobacterium phragmitis</name>
    <dbReference type="NCBI Taxonomy" id="2670329"/>
    <lineage>
        <taxon>Bacteria</taxon>
        <taxon>Pseudomonadati</taxon>
        <taxon>Pseudomonadota</taxon>
        <taxon>Alphaproteobacteria</taxon>
        <taxon>Hyphomicrobiales</taxon>
        <taxon>Phyllobacteriaceae</taxon>
        <taxon>Phyllobacterium</taxon>
    </lineage>
</organism>
<dbReference type="EMBL" id="BAAFZP010000002">
    <property type="protein sequence ID" value="GAB1584259.1"/>
    <property type="molecule type" value="Genomic_DNA"/>
</dbReference>
<dbReference type="Pfam" id="PF04965">
    <property type="entry name" value="GPW_gp25"/>
    <property type="match status" value="1"/>
</dbReference>
<dbReference type="PANTHER" id="PTHR38595">
    <property type="entry name" value="CYTOPLASMIC PROTEIN-RELATED"/>
    <property type="match status" value="1"/>
</dbReference>
<dbReference type="PANTHER" id="PTHR38595:SF1">
    <property type="entry name" value="TYPE VI SECRETION SYSTEM COMPONENT TSSE1"/>
    <property type="match status" value="1"/>
</dbReference>
<dbReference type="RefSeq" id="WP_407866696.1">
    <property type="nucleotide sequence ID" value="NZ_BAAFZP010000002.1"/>
</dbReference>
<feature type="domain" description="IraD/Gp25-like" evidence="1">
    <location>
        <begin position="44"/>
        <end position="141"/>
    </location>
</feature>
<evidence type="ECO:0000313" key="2">
    <source>
        <dbReference type="EMBL" id="GAB1584259.1"/>
    </source>
</evidence>
<dbReference type="NCBIfam" id="TIGR03357">
    <property type="entry name" value="VI_zyme"/>
    <property type="match status" value="1"/>
</dbReference>